<dbReference type="Pfam" id="PF13639">
    <property type="entry name" value="zf-RING_2"/>
    <property type="match status" value="1"/>
</dbReference>
<dbReference type="GO" id="GO:0008270">
    <property type="term" value="F:zinc ion binding"/>
    <property type="evidence" value="ECO:0007669"/>
    <property type="project" value="UniProtKB-KW"/>
</dbReference>
<feature type="domain" description="RING-type" evidence="3">
    <location>
        <begin position="129"/>
        <end position="171"/>
    </location>
</feature>
<dbReference type="SMART" id="SM00184">
    <property type="entry name" value="RING"/>
    <property type="match status" value="1"/>
</dbReference>
<dbReference type="AlphaFoldDB" id="A0A8T2QRD5"/>
<keyword evidence="5" id="KW-1185">Reference proteome</keyword>
<comment type="caution">
    <text evidence="4">The sequence shown here is derived from an EMBL/GenBank/DDBJ whole genome shotgun (WGS) entry which is preliminary data.</text>
</comment>
<dbReference type="PROSITE" id="PS50089">
    <property type="entry name" value="ZF_RING_2"/>
    <property type="match status" value="1"/>
</dbReference>
<reference evidence="4" key="1">
    <citation type="submission" date="2021-08" db="EMBL/GenBank/DDBJ databases">
        <title>WGS assembly of Ceratopteris richardii.</title>
        <authorList>
            <person name="Marchant D.B."/>
            <person name="Chen G."/>
            <person name="Jenkins J."/>
            <person name="Shu S."/>
            <person name="Leebens-Mack J."/>
            <person name="Grimwood J."/>
            <person name="Schmutz J."/>
            <person name="Soltis P."/>
            <person name="Soltis D."/>
            <person name="Chen Z.-H."/>
        </authorList>
    </citation>
    <scope>NUCLEOTIDE SEQUENCE</scope>
    <source>
        <strain evidence="4">Whitten #5841</strain>
        <tissue evidence="4">Leaf</tissue>
    </source>
</reference>
<dbReference type="OrthoDB" id="4348522at2759"/>
<dbReference type="Proteomes" id="UP000825935">
    <property type="component" value="Chromosome 32"/>
</dbReference>
<dbReference type="InterPro" id="IPR013083">
    <property type="entry name" value="Znf_RING/FYVE/PHD"/>
</dbReference>
<keyword evidence="1" id="KW-0479">Metal-binding</keyword>
<dbReference type="PANTHER" id="PTHR45676">
    <property type="entry name" value="RING-H2 FINGER PROTEIN ATL51-RELATED"/>
    <property type="match status" value="1"/>
</dbReference>
<sequence>MVYVYTVLVRNDEEEDEDFDIESQDVGSSDSASERSMESYGEEVASTLLYSAEIDKLPVVEFAAAKKARFFCPDEMQVDDRNIESDYTVIELKGDKADILILSDDGNRIRRVQDFNKPSSTVDDPDHTCGICLEDLQREDKVFIFPNCDHLFHVACARPWLSTNTSCPFCRKKVLDAALHSNGFTILTMDYEALTENSRDDDFDDEQMYELVMLNGGTYIP</sequence>
<evidence type="ECO:0000256" key="1">
    <source>
        <dbReference type="PROSITE-ProRule" id="PRU00175"/>
    </source>
</evidence>
<dbReference type="PANTHER" id="PTHR45676:SF41">
    <property type="entry name" value="RING-H2 FINGER PROTEIN ATL66"/>
    <property type="match status" value="1"/>
</dbReference>
<keyword evidence="1" id="KW-0862">Zinc</keyword>
<keyword evidence="1" id="KW-0863">Zinc-finger</keyword>
<protein>
    <recommendedName>
        <fullName evidence="3">RING-type domain-containing protein</fullName>
    </recommendedName>
</protein>
<evidence type="ECO:0000313" key="4">
    <source>
        <dbReference type="EMBL" id="KAH7286426.1"/>
    </source>
</evidence>
<evidence type="ECO:0000259" key="3">
    <source>
        <dbReference type="PROSITE" id="PS50089"/>
    </source>
</evidence>
<name>A0A8T2QRD5_CERRI</name>
<dbReference type="InterPro" id="IPR001841">
    <property type="entry name" value="Znf_RING"/>
</dbReference>
<dbReference type="CDD" id="cd16454">
    <property type="entry name" value="RING-H2_PA-TM-RING"/>
    <property type="match status" value="1"/>
</dbReference>
<dbReference type="SUPFAM" id="SSF57850">
    <property type="entry name" value="RING/U-box"/>
    <property type="match status" value="1"/>
</dbReference>
<proteinExistence type="predicted"/>
<accession>A0A8T2QRD5</accession>
<feature type="region of interest" description="Disordered" evidence="2">
    <location>
        <begin position="16"/>
        <end position="38"/>
    </location>
</feature>
<evidence type="ECO:0000256" key="2">
    <source>
        <dbReference type="SAM" id="MobiDB-lite"/>
    </source>
</evidence>
<dbReference type="Gene3D" id="3.30.40.10">
    <property type="entry name" value="Zinc/RING finger domain, C3HC4 (zinc finger)"/>
    <property type="match status" value="1"/>
</dbReference>
<evidence type="ECO:0000313" key="5">
    <source>
        <dbReference type="Proteomes" id="UP000825935"/>
    </source>
</evidence>
<gene>
    <name evidence="4" type="ORF">KP509_32G006700</name>
</gene>
<organism evidence="4 5">
    <name type="scientific">Ceratopteris richardii</name>
    <name type="common">Triangle waterfern</name>
    <dbReference type="NCBI Taxonomy" id="49495"/>
    <lineage>
        <taxon>Eukaryota</taxon>
        <taxon>Viridiplantae</taxon>
        <taxon>Streptophyta</taxon>
        <taxon>Embryophyta</taxon>
        <taxon>Tracheophyta</taxon>
        <taxon>Polypodiopsida</taxon>
        <taxon>Polypodiidae</taxon>
        <taxon>Polypodiales</taxon>
        <taxon>Pteridineae</taxon>
        <taxon>Pteridaceae</taxon>
        <taxon>Parkerioideae</taxon>
        <taxon>Ceratopteris</taxon>
    </lineage>
</organism>
<dbReference type="EMBL" id="CM035437">
    <property type="protein sequence ID" value="KAH7286426.1"/>
    <property type="molecule type" value="Genomic_DNA"/>
</dbReference>